<name>A0A7M1LHW5_9BACT</name>
<dbReference type="Proteomes" id="UP000594749">
    <property type="component" value="Chromosome"/>
</dbReference>
<dbReference type="Pfam" id="PF13277">
    <property type="entry name" value="YmdB"/>
    <property type="match status" value="1"/>
</dbReference>
<evidence type="ECO:0000313" key="2">
    <source>
        <dbReference type="Proteomes" id="UP000594749"/>
    </source>
</evidence>
<sequence length="248" mass="27329">MLEQYVKVYKDKFQLDFVVANCENASGGFGLSSTNALEIFDYGVDGITGGNHSFDKKDIIPLMEKMPIIRPFNHYDAPGSGVLNLEKNGENLSIINMLGIMGSNIAKNAFLVTNEALKLCKSKNILIDFHGQMTSEKMAYMWEFKGKVSAIFGTHTHVGTDDLKIELGTSYVSDAGLVGARQGVIGMDGDISVAGFKSGLKQSFKVNNTYKKIFQMIIVEVLDGKSSDVFKVKVIDDQEIITRGYIER</sequence>
<dbReference type="GO" id="GO:0004113">
    <property type="term" value="F:2',3'-cyclic-nucleotide 3'-phosphodiesterase activity"/>
    <property type="evidence" value="ECO:0007669"/>
    <property type="project" value="TreeGrafter"/>
</dbReference>
<keyword evidence="2" id="KW-1185">Reference proteome</keyword>
<accession>A0A7M1LHW5</accession>
<dbReference type="OrthoDB" id="9801109at2"/>
<dbReference type="InterPro" id="IPR005235">
    <property type="entry name" value="YmdB-like"/>
</dbReference>
<reference evidence="1 2" key="1">
    <citation type="submission" date="2020-10" db="EMBL/GenBank/DDBJ databases">
        <title>Campylobacter and Helicobacter PacBio genomes.</title>
        <authorList>
            <person name="Lane C."/>
        </authorList>
    </citation>
    <scope>NUCLEOTIDE SEQUENCE [LARGE SCALE GENOMIC DNA]</scope>
    <source>
        <strain evidence="1 2">2016D-0077</strain>
    </source>
</reference>
<dbReference type="AlphaFoldDB" id="A0A7M1LHW5"/>
<proteinExistence type="predicted"/>
<protein>
    <submittedName>
        <fullName evidence="1">YmdB family metallophosphoesterase</fullName>
    </submittedName>
</protein>
<gene>
    <name evidence="1" type="ORF">IMC76_06465</name>
</gene>
<dbReference type="PANTHER" id="PTHR36303:SF1">
    <property type="entry name" value="2',3'-CYCLIC-NUCLEOTIDE 2'-PHOSPHODIESTERASE"/>
    <property type="match status" value="1"/>
</dbReference>
<dbReference type="EMBL" id="CP063078">
    <property type="protein sequence ID" value="QOQ88177.1"/>
    <property type="molecule type" value="Genomic_DNA"/>
</dbReference>
<organism evidence="1 2">
    <name type="scientific">Campylobacter corcagiensis</name>
    <dbReference type="NCBI Taxonomy" id="1448857"/>
    <lineage>
        <taxon>Bacteria</taxon>
        <taxon>Pseudomonadati</taxon>
        <taxon>Campylobacterota</taxon>
        <taxon>Epsilonproteobacteria</taxon>
        <taxon>Campylobacterales</taxon>
        <taxon>Campylobacteraceae</taxon>
        <taxon>Campylobacter</taxon>
    </lineage>
</organism>
<evidence type="ECO:0000313" key="1">
    <source>
        <dbReference type="EMBL" id="QOQ88177.1"/>
    </source>
</evidence>
<dbReference type="Gene3D" id="3.60.21.10">
    <property type="match status" value="1"/>
</dbReference>
<dbReference type="SUPFAM" id="SSF56300">
    <property type="entry name" value="Metallo-dependent phosphatases"/>
    <property type="match status" value="1"/>
</dbReference>
<dbReference type="InterPro" id="IPR029052">
    <property type="entry name" value="Metallo-depent_PP-like"/>
</dbReference>
<dbReference type="PANTHER" id="PTHR36303">
    <property type="entry name" value="2',3'-CYCLIC-NUCLEOTIDE 2'-PHOSPHODIESTERASE"/>
    <property type="match status" value="1"/>
</dbReference>